<comment type="caution">
    <text evidence="1">The sequence shown here is derived from an EMBL/GenBank/DDBJ whole genome shotgun (WGS) entry which is preliminary data.</text>
</comment>
<name>A0ABT0RLX8_9SPHN</name>
<dbReference type="EMBL" id="JAMGBD010000001">
    <property type="protein sequence ID" value="MCL6683648.1"/>
    <property type="molecule type" value="Genomic_DNA"/>
</dbReference>
<evidence type="ECO:0000313" key="2">
    <source>
        <dbReference type="Proteomes" id="UP001165363"/>
    </source>
</evidence>
<sequence length="317" mass="33432">MPAILSPDWLIERGIGECRAVRIGGGEIVATRVLLDGIIAAGTVLEAKLLRQGKPAIAEALGQEYVLRDGAGPATEGQSIVIEITREAIPGGEHWKRPLAKLSSEAPREPAIEAEALQFPSPHDRLEEFGWADLLEEARSGIVAFAGGALRVSPTPAMTLIDVDGNLPPLELAMAGAKAAARTILRHGIGGSIGIDLPTVQGKEQRTAIGAAVDTILTNPFERTAVNGFGFLQIIRPRLHASLFELAADRPAFEARALLRQASTETGAITLAANPAVVAVLENQADWIETLARHVGGPVSLRSDARFTMSGGHAEKS</sequence>
<keyword evidence="2" id="KW-1185">Reference proteome</keyword>
<organism evidence="1 2">
    <name type="scientific">Sphingomonas alba</name>
    <dbReference type="NCBI Taxonomy" id="2908208"/>
    <lineage>
        <taxon>Bacteria</taxon>
        <taxon>Pseudomonadati</taxon>
        <taxon>Pseudomonadota</taxon>
        <taxon>Alphaproteobacteria</taxon>
        <taxon>Sphingomonadales</taxon>
        <taxon>Sphingomonadaceae</taxon>
        <taxon>Sphingomonas</taxon>
    </lineage>
</organism>
<dbReference type="RefSeq" id="WP_249847696.1">
    <property type="nucleotide sequence ID" value="NZ_JAMGBD010000001.1"/>
</dbReference>
<proteinExistence type="predicted"/>
<gene>
    <name evidence="1" type="ORF">LZ536_07015</name>
</gene>
<accession>A0ABT0RLX8</accession>
<protein>
    <submittedName>
        <fullName evidence="1">Ribonuclease</fullName>
    </submittedName>
</protein>
<dbReference type="Proteomes" id="UP001165363">
    <property type="component" value="Unassembled WGS sequence"/>
</dbReference>
<evidence type="ECO:0000313" key="1">
    <source>
        <dbReference type="EMBL" id="MCL6683648.1"/>
    </source>
</evidence>
<reference evidence="1" key="1">
    <citation type="submission" date="2022-05" db="EMBL/GenBank/DDBJ databases">
        <authorList>
            <person name="Jo J.-H."/>
            <person name="Im W.-T."/>
        </authorList>
    </citation>
    <scope>NUCLEOTIDE SEQUENCE</scope>
    <source>
        <strain evidence="1">SE158</strain>
    </source>
</reference>